<dbReference type="InParanoid" id="H2XWV2"/>
<evidence type="ECO:0000313" key="2">
    <source>
        <dbReference type="Proteomes" id="UP000008144"/>
    </source>
</evidence>
<dbReference type="HOGENOM" id="CLU_3337739_0_0_1"/>
<organism evidence="1 2">
    <name type="scientific">Ciona intestinalis</name>
    <name type="common">Transparent sea squirt</name>
    <name type="synonym">Ascidia intestinalis</name>
    <dbReference type="NCBI Taxonomy" id="7719"/>
    <lineage>
        <taxon>Eukaryota</taxon>
        <taxon>Metazoa</taxon>
        <taxon>Chordata</taxon>
        <taxon>Tunicata</taxon>
        <taxon>Ascidiacea</taxon>
        <taxon>Phlebobranchia</taxon>
        <taxon>Cionidae</taxon>
        <taxon>Ciona</taxon>
    </lineage>
</organism>
<proteinExistence type="predicted"/>
<reference evidence="1" key="3">
    <citation type="submission" date="2025-08" db="UniProtKB">
        <authorList>
            <consortium name="Ensembl"/>
        </authorList>
    </citation>
    <scope>IDENTIFICATION</scope>
</reference>
<sequence>FGNAISKRKHRYKKRSIVNIILRGKSSIGRLLYSSKCK</sequence>
<reference evidence="1" key="4">
    <citation type="submission" date="2025-09" db="UniProtKB">
        <authorList>
            <consortium name="Ensembl"/>
        </authorList>
    </citation>
    <scope>IDENTIFICATION</scope>
</reference>
<name>H2XWV2_CIOIN</name>
<dbReference type="AlphaFoldDB" id="H2XWV2"/>
<reference evidence="1" key="2">
    <citation type="journal article" date="2008" name="Genome Biol.">
        <title>Improved genome assembly and evidence-based global gene model set for the chordate Ciona intestinalis: new insight into intron and operon populations.</title>
        <authorList>
            <person name="Satou Y."/>
            <person name="Mineta K."/>
            <person name="Ogasawara M."/>
            <person name="Sasakura Y."/>
            <person name="Shoguchi E."/>
            <person name="Ueno K."/>
            <person name="Yamada L."/>
            <person name="Matsumoto J."/>
            <person name="Wasserscheid J."/>
            <person name="Dewar K."/>
            <person name="Wiley G.B."/>
            <person name="Macmil S.L."/>
            <person name="Roe B.A."/>
            <person name="Zeller R.W."/>
            <person name="Hastings K.E."/>
            <person name="Lemaire P."/>
            <person name="Lindquist E."/>
            <person name="Endo T."/>
            <person name="Hotta K."/>
            <person name="Inaba K."/>
        </authorList>
    </citation>
    <scope>NUCLEOTIDE SEQUENCE [LARGE SCALE GENOMIC DNA]</scope>
    <source>
        <strain evidence="1">wild type</strain>
    </source>
</reference>
<keyword evidence="2" id="KW-1185">Reference proteome</keyword>
<accession>H2XWV2</accession>
<evidence type="ECO:0000313" key="1">
    <source>
        <dbReference type="Ensembl" id="ENSCINP00000034136.1"/>
    </source>
</evidence>
<dbReference type="Proteomes" id="UP000008144">
    <property type="component" value="Chromosome 1"/>
</dbReference>
<reference evidence="2" key="1">
    <citation type="journal article" date="2002" name="Science">
        <title>The draft genome of Ciona intestinalis: insights into chordate and vertebrate origins.</title>
        <authorList>
            <person name="Dehal P."/>
            <person name="Satou Y."/>
            <person name="Campbell R.K."/>
            <person name="Chapman J."/>
            <person name="Degnan B."/>
            <person name="De Tomaso A."/>
            <person name="Davidson B."/>
            <person name="Di Gregorio A."/>
            <person name="Gelpke M."/>
            <person name="Goodstein D.M."/>
            <person name="Harafuji N."/>
            <person name="Hastings K.E."/>
            <person name="Ho I."/>
            <person name="Hotta K."/>
            <person name="Huang W."/>
            <person name="Kawashima T."/>
            <person name="Lemaire P."/>
            <person name="Martinez D."/>
            <person name="Meinertzhagen I.A."/>
            <person name="Necula S."/>
            <person name="Nonaka M."/>
            <person name="Putnam N."/>
            <person name="Rash S."/>
            <person name="Saiga H."/>
            <person name="Satake M."/>
            <person name="Terry A."/>
            <person name="Yamada L."/>
            <person name="Wang H.G."/>
            <person name="Awazu S."/>
            <person name="Azumi K."/>
            <person name="Boore J."/>
            <person name="Branno M."/>
            <person name="Chin-Bow S."/>
            <person name="DeSantis R."/>
            <person name="Doyle S."/>
            <person name="Francino P."/>
            <person name="Keys D.N."/>
            <person name="Haga S."/>
            <person name="Hayashi H."/>
            <person name="Hino K."/>
            <person name="Imai K.S."/>
            <person name="Inaba K."/>
            <person name="Kano S."/>
            <person name="Kobayashi K."/>
            <person name="Kobayashi M."/>
            <person name="Lee B.I."/>
            <person name="Makabe K.W."/>
            <person name="Manohar C."/>
            <person name="Matassi G."/>
            <person name="Medina M."/>
            <person name="Mochizuki Y."/>
            <person name="Mount S."/>
            <person name="Morishita T."/>
            <person name="Miura S."/>
            <person name="Nakayama A."/>
            <person name="Nishizaka S."/>
            <person name="Nomoto H."/>
            <person name="Ohta F."/>
            <person name="Oishi K."/>
            <person name="Rigoutsos I."/>
            <person name="Sano M."/>
            <person name="Sasaki A."/>
            <person name="Sasakura Y."/>
            <person name="Shoguchi E."/>
            <person name="Shin-i T."/>
            <person name="Spagnuolo A."/>
            <person name="Stainier D."/>
            <person name="Suzuki M.M."/>
            <person name="Tassy O."/>
            <person name="Takatori N."/>
            <person name="Tokuoka M."/>
            <person name="Yagi K."/>
            <person name="Yoshizaki F."/>
            <person name="Wada S."/>
            <person name="Zhang C."/>
            <person name="Hyatt P.D."/>
            <person name="Larimer F."/>
            <person name="Detter C."/>
            <person name="Doggett N."/>
            <person name="Glavina T."/>
            <person name="Hawkins T."/>
            <person name="Richardson P."/>
            <person name="Lucas S."/>
            <person name="Kohara Y."/>
            <person name="Levine M."/>
            <person name="Satoh N."/>
            <person name="Rokhsar D.S."/>
        </authorList>
    </citation>
    <scope>NUCLEOTIDE SEQUENCE [LARGE SCALE GENOMIC DNA]</scope>
</reference>
<protein>
    <submittedName>
        <fullName evidence="1">Uncharacterized protein</fullName>
    </submittedName>
</protein>
<dbReference type="EMBL" id="EAAA01000269">
    <property type="status" value="NOT_ANNOTATED_CDS"/>
    <property type="molecule type" value="Genomic_DNA"/>
</dbReference>
<dbReference type="Ensembl" id="ENSCINT00000032419.1">
    <property type="protein sequence ID" value="ENSCINP00000034136.1"/>
    <property type="gene ID" value="ENSCING00000019676.1"/>
</dbReference>